<protein>
    <submittedName>
        <fullName evidence="2">Uncharacterized protein</fullName>
    </submittedName>
</protein>
<feature type="non-terminal residue" evidence="2">
    <location>
        <position position="64"/>
    </location>
</feature>
<keyword evidence="3" id="KW-1185">Reference proteome</keyword>
<reference evidence="2" key="1">
    <citation type="submission" date="2024-02" db="EMBL/GenBank/DDBJ databases">
        <authorList>
            <consortium name="ELIXIR-Norway"/>
            <consortium name="Elixir Norway"/>
        </authorList>
    </citation>
    <scope>NUCLEOTIDE SEQUENCE</scope>
</reference>
<feature type="region of interest" description="Disordered" evidence="1">
    <location>
        <begin position="1"/>
        <end position="28"/>
    </location>
</feature>
<feature type="non-terminal residue" evidence="2">
    <location>
        <position position="1"/>
    </location>
</feature>
<gene>
    <name evidence="2" type="ORF">CSSPJE1EN1_LOCUS7636</name>
</gene>
<sequence>SHSGTPFGVGTSHGHFGPQDTPRPELGSMPPPYSLYQFCLYHNNPSHKWKCDLILFLMFCFISL</sequence>
<evidence type="ECO:0000313" key="2">
    <source>
        <dbReference type="EMBL" id="CAK9262158.1"/>
    </source>
</evidence>
<name>A0ABP0W5U0_9BRYO</name>
<evidence type="ECO:0000313" key="3">
    <source>
        <dbReference type="Proteomes" id="UP001497444"/>
    </source>
</evidence>
<dbReference type="EMBL" id="OZ020109">
    <property type="protein sequence ID" value="CAK9262158.1"/>
    <property type="molecule type" value="Genomic_DNA"/>
</dbReference>
<accession>A0ABP0W5U0</accession>
<dbReference type="Proteomes" id="UP001497444">
    <property type="component" value="Chromosome 14"/>
</dbReference>
<organism evidence="2 3">
    <name type="scientific">Sphagnum jensenii</name>
    <dbReference type="NCBI Taxonomy" id="128206"/>
    <lineage>
        <taxon>Eukaryota</taxon>
        <taxon>Viridiplantae</taxon>
        <taxon>Streptophyta</taxon>
        <taxon>Embryophyta</taxon>
        <taxon>Bryophyta</taxon>
        <taxon>Sphagnophytina</taxon>
        <taxon>Sphagnopsida</taxon>
        <taxon>Sphagnales</taxon>
        <taxon>Sphagnaceae</taxon>
        <taxon>Sphagnum</taxon>
    </lineage>
</organism>
<proteinExistence type="predicted"/>
<evidence type="ECO:0000256" key="1">
    <source>
        <dbReference type="SAM" id="MobiDB-lite"/>
    </source>
</evidence>